<dbReference type="Proteomes" id="UP001054821">
    <property type="component" value="Chromosome 2"/>
</dbReference>
<comment type="caution">
    <text evidence="1">The sequence shown here is derived from an EMBL/GenBank/DDBJ whole genome shotgun (WGS) entry which is preliminary data.</text>
</comment>
<evidence type="ECO:0000313" key="2">
    <source>
        <dbReference type="Proteomes" id="UP001054821"/>
    </source>
</evidence>
<keyword evidence="2" id="KW-1185">Reference proteome</keyword>
<gene>
    <name evidence="1" type="ORF">L3X38_011496</name>
</gene>
<dbReference type="AlphaFoldDB" id="A0AAD4WHM4"/>
<organism evidence="1 2">
    <name type="scientific">Prunus dulcis</name>
    <name type="common">Almond</name>
    <name type="synonym">Amygdalus dulcis</name>
    <dbReference type="NCBI Taxonomy" id="3755"/>
    <lineage>
        <taxon>Eukaryota</taxon>
        <taxon>Viridiplantae</taxon>
        <taxon>Streptophyta</taxon>
        <taxon>Embryophyta</taxon>
        <taxon>Tracheophyta</taxon>
        <taxon>Spermatophyta</taxon>
        <taxon>Magnoliopsida</taxon>
        <taxon>eudicotyledons</taxon>
        <taxon>Gunneridae</taxon>
        <taxon>Pentapetalae</taxon>
        <taxon>rosids</taxon>
        <taxon>fabids</taxon>
        <taxon>Rosales</taxon>
        <taxon>Rosaceae</taxon>
        <taxon>Amygdaloideae</taxon>
        <taxon>Amygdaleae</taxon>
        <taxon>Prunus</taxon>
    </lineage>
</organism>
<accession>A0AAD4WHM4</accession>
<dbReference type="EMBL" id="JAJFAZ020000002">
    <property type="protein sequence ID" value="KAI5343620.1"/>
    <property type="molecule type" value="Genomic_DNA"/>
</dbReference>
<proteinExistence type="predicted"/>
<sequence length="89" mass="9251">MEGTEFSKLNANIAQALFVFSLGCFGYGYECPSPSALQLLQTASGIAEQQPHVPVTSTLSQPQAQIAGDALLHHPAGTALPPCLAVEAQ</sequence>
<name>A0AAD4WHM4_PRUDU</name>
<evidence type="ECO:0000313" key="1">
    <source>
        <dbReference type="EMBL" id="KAI5343620.1"/>
    </source>
</evidence>
<reference evidence="1 2" key="1">
    <citation type="journal article" date="2022" name="G3 (Bethesda)">
        <title>Whole-genome sequence and methylome profiling of the almond [Prunus dulcis (Mill.) D.A. Webb] cultivar 'Nonpareil'.</title>
        <authorList>
            <person name="D'Amico-Willman K.M."/>
            <person name="Ouma W.Z."/>
            <person name="Meulia T."/>
            <person name="Sideli G.M."/>
            <person name="Gradziel T.M."/>
            <person name="Fresnedo-Ramirez J."/>
        </authorList>
    </citation>
    <scope>NUCLEOTIDE SEQUENCE [LARGE SCALE GENOMIC DNA]</scope>
    <source>
        <strain evidence="1">Clone GOH B32 T37-40</strain>
    </source>
</reference>
<protein>
    <submittedName>
        <fullName evidence="1">Uncharacterized protein</fullName>
    </submittedName>
</protein>